<reference evidence="7 8" key="1">
    <citation type="submission" date="2020-02" db="EMBL/GenBank/DDBJ databases">
        <authorList>
            <person name="Ma Q."/>
            <person name="Huang Y."/>
            <person name="Song X."/>
            <person name="Pei D."/>
        </authorList>
    </citation>
    <scope>NUCLEOTIDE SEQUENCE [LARGE SCALE GENOMIC DNA]</scope>
    <source>
        <strain evidence="7">Sxm20200214</strain>
        <tissue evidence="7">Leaf</tissue>
    </source>
</reference>
<dbReference type="AlphaFoldDB" id="A0A8X7VGM3"/>
<evidence type="ECO:0000256" key="4">
    <source>
        <dbReference type="ARBA" id="ARBA00023242"/>
    </source>
</evidence>
<keyword evidence="2" id="KW-0238">DNA-binding</keyword>
<dbReference type="PROSITE" id="PS51005">
    <property type="entry name" value="NAC"/>
    <property type="match status" value="1"/>
</dbReference>
<dbReference type="GO" id="GO:0006355">
    <property type="term" value="P:regulation of DNA-templated transcription"/>
    <property type="evidence" value="ECO:0007669"/>
    <property type="project" value="InterPro"/>
</dbReference>
<keyword evidence="8" id="KW-1185">Reference proteome</keyword>
<proteinExistence type="predicted"/>
<dbReference type="Pfam" id="PF02365">
    <property type="entry name" value="NAM"/>
    <property type="match status" value="1"/>
</dbReference>
<dbReference type="Proteomes" id="UP000886595">
    <property type="component" value="Unassembled WGS sequence"/>
</dbReference>
<evidence type="ECO:0000256" key="3">
    <source>
        <dbReference type="ARBA" id="ARBA00023163"/>
    </source>
</evidence>
<evidence type="ECO:0000256" key="5">
    <source>
        <dbReference type="SAM" id="MobiDB-lite"/>
    </source>
</evidence>
<dbReference type="GO" id="GO:0003677">
    <property type="term" value="F:DNA binding"/>
    <property type="evidence" value="ECO:0007669"/>
    <property type="project" value="UniProtKB-KW"/>
</dbReference>
<keyword evidence="1" id="KW-0805">Transcription regulation</keyword>
<keyword evidence="3" id="KW-0804">Transcription</keyword>
<dbReference type="PANTHER" id="PTHR31719:SF43">
    <property type="entry name" value="NAC TRANSCRIPTION FACTOR 56"/>
    <property type="match status" value="1"/>
</dbReference>
<dbReference type="InterPro" id="IPR036093">
    <property type="entry name" value="NAC_dom_sf"/>
</dbReference>
<name>A0A8X7VGM3_BRACI</name>
<evidence type="ECO:0000256" key="2">
    <source>
        <dbReference type="ARBA" id="ARBA00023125"/>
    </source>
</evidence>
<evidence type="ECO:0000313" key="7">
    <source>
        <dbReference type="EMBL" id="KAG2310916.1"/>
    </source>
</evidence>
<organism evidence="7 8">
    <name type="scientific">Brassica carinata</name>
    <name type="common">Ethiopian mustard</name>
    <name type="synonym">Abyssinian cabbage</name>
    <dbReference type="NCBI Taxonomy" id="52824"/>
    <lineage>
        <taxon>Eukaryota</taxon>
        <taxon>Viridiplantae</taxon>
        <taxon>Streptophyta</taxon>
        <taxon>Embryophyta</taxon>
        <taxon>Tracheophyta</taxon>
        <taxon>Spermatophyta</taxon>
        <taxon>Magnoliopsida</taxon>
        <taxon>eudicotyledons</taxon>
        <taxon>Gunneridae</taxon>
        <taxon>Pentapetalae</taxon>
        <taxon>rosids</taxon>
        <taxon>malvids</taxon>
        <taxon>Brassicales</taxon>
        <taxon>Brassicaceae</taxon>
        <taxon>Brassiceae</taxon>
        <taxon>Brassica</taxon>
    </lineage>
</organism>
<protein>
    <recommendedName>
        <fullName evidence="6">NAC domain-containing protein</fullName>
    </recommendedName>
</protein>
<accession>A0A8X7VGM3</accession>
<dbReference type="Gene3D" id="2.170.150.80">
    <property type="entry name" value="NAC domain"/>
    <property type="match status" value="1"/>
</dbReference>
<evidence type="ECO:0000256" key="1">
    <source>
        <dbReference type="ARBA" id="ARBA00023015"/>
    </source>
</evidence>
<dbReference type="PANTHER" id="PTHR31719">
    <property type="entry name" value="NAC TRANSCRIPTION FACTOR 56"/>
    <property type="match status" value="1"/>
</dbReference>
<comment type="caution">
    <text evidence="7">The sequence shown here is derived from an EMBL/GenBank/DDBJ whole genome shotgun (WGS) entry which is preliminary data.</text>
</comment>
<dbReference type="OrthoDB" id="1113788at2759"/>
<dbReference type="InterPro" id="IPR003441">
    <property type="entry name" value="NAC-dom"/>
</dbReference>
<sequence>MSNNYEDGGVYYDPDKNLFNNDEDGGIYFNPEDQVLIEKHLLPKLETYLQHKQHKSENEECEDFIEMKNVYDKEPWLLDHINHPLFKKNEWFYFVTRTQVSVKNIGRGRNSKRRINGDNDGGSWKLNAKKYIKDEETKEVIGKKQTLKFIRSDNNKKKQKRGDGTSVVVPGSNSSWIMHEYSLPDENTFQELVLCKIPSSSEQQPTNIDHESVLAPLSLEHQQPVFFHRGEANMVHQIEDAFAMMEMVPRRSSRKDEEVEAMEVTHNVEEEGWIGDLSDKFASTGLCVQQQAPIYARSQSSDPPARLGYKSLPIESLMNIFSSTPKKCERLLKIFLLNIAQNYSLFCLEQKLTVQSRKANKLVTHGLEEDWIGDFFDRFARTGLDDLQITKKDDQQEPPIYSRSQSGYPPARLGNKSLPI</sequence>
<feature type="domain" description="NAC" evidence="6">
    <location>
        <begin position="23"/>
        <end position="200"/>
    </location>
</feature>
<keyword evidence="4" id="KW-0539">Nucleus</keyword>
<evidence type="ECO:0000259" key="6">
    <source>
        <dbReference type="PROSITE" id="PS51005"/>
    </source>
</evidence>
<gene>
    <name evidence="7" type="ORF">Bca52824_022473</name>
</gene>
<feature type="region of interest" description="Disordered" evidence="5">
    <location>
        <begin position="391"/>
        <end position="420"/>
    </location>
</feature>
<dbReference type="SUPFAM" id="SSF101941">
    <property type="entry name" value="NAC domain"/>
    <property type="match status" value="1"/>
</dbReference>
<evidence type="ECO:0000313" key="8">
    <source>
        <dbReference type="Proteomes" id="UP000886595"/>
    </source>
</evidence>
<dbReference type="EMBL" id="JAAMPC010000005">
    <property type="protein sequence ID" value="KAG2310916.1"/>
    <property type="molecule type" value="Genomic_DNA"/>
</dbReference>